<dbReference type="Gene3D" id="6.10.140.2220">
    <property type="match status" value="1"/>
</dbReference>
<keyword evidence="1" id="KW-0479">Metal-binding</keyword>
<dbReference type="GO" id="GO:0005634">
    <property type="term" value="C:nucleus"/>
    <property type="evidence" value="ECO:0007669"/>
    <property type="project" value="TreeGrafter"/>
</dbReference>
<evidence type="ECO:0000313" key="7">
    <source>
        <dbReference type="Proteomes" id="UP001209570"/>
    </source>
</evidence>
<proteinExistence type="predicted"/>
<dbReference type="GO" id="GO:0008270">
    <property type="term" value="F:zinc ion binding"/>
    <property type="evidence" value="ECO:0007669"/>
    <property type="project" value="UniProtKB-KW"/>
</dbReference>
<dbReference type="AlphaFoldDB" id="A0AAD5Q7Y5"/>
<feature type="domain" description="MYND-type" evidence="5">
    <location>
        <begin position="147"/>
        <end position="186"/>
    </location>
</feature>
<organism evidence="6 7">
    <name type="scientific">Pythium insidiosum</name>
    <name type="common">Pythiosis disease agent</name>
    <dbReference type="NCBI Taxonomy" id="114742"/>
    <lineage>
        <taxon>Eukaryota</taxon>
        <taxon>Sar</taxon>
        <taxon>Stramenopiles</taxon>
        <taxon>Oomycota</taxon>
        <taxon>Peronosporomycetes</taxon>
        <taxon>Pythiales</taxon>
        <taxon>Pythiaceae</taxon>
        <taxon>Pythium</taxon>
    </lineage>
</organism>
<comment type="caution">
    <text evidence="6">The sequence shown here is derived from an EMBL/GenBank/DDBJ whole genome shotgun (WGS) entry which is preliminary data.</text>
</comment>
<dbReference type="EMBL" id="JAKCXM010000306">
    <property type="protein sequence ID" value="KAJ0396204.1"/>
    <property type="molecule type" value="Genomic_DNA"/>
</dbReference>
<dbReference type="Gene3D" id="2.170.270.10">
    <property type="entry name" value="SET domain"/>
    <property type="match status" value="1"/>
</dbReference>
<dbReference type="Proteomes" id="UP001209570">
    <property type="component" value="Unassembled WGS sequence"/>
</dbReference>
<evidence type="ECO:0000259" key="5">
    <source>
        <dbReference type="PROSITE" id="PS50865"/>
    </source>
</evidence>
<evidence type="ECO:0000256" key="3">
    <source>
        <dbReference type="ARBA" id="ARBA00022833"/>
    </source>
</evidence>
<evidence type="ECO:0000256" key="4">
    <source>
        <dbReference type="PROSITE-ProRule" id="PRU00134"/>
    </source>
</evidence>
<evidence type="ECO:0000313" key="6">
    <source>
        <dbReference type="EMBL" id="KAJ0396204.1"/>
    </source>
</evidence>
<dbReference type="Pfam" id="PF01753">
    <property type="entry name" value="zf-MYND"/>
    <property type="match status" value="1"/>
</dbReference>
<dbReference type="CDD" id="cd20071">
    <property type="entry name" value="SET_SMYD"/>
    <property type="match status" value="1"/>
</dbReference>
<dbReference type="PANTHER" id="PTHR12197:SF251">
    <property type="entry name" value="EG:BACR7C10.4 PROTEIN"/>
    <property type="match status" value="1"/>
</dbReference>
<dbReference type="PROSITE" id="PS50865">
    <property type="entry name" value="ZF_MYND_2"/>
    <property type="match status" value="1"/>
</dbReference>
<dbReference type="SUPFAM" id="SSF82199">
    <property type="entry name" value="SET domain"/>
    <property type="match status" value="1"/>
</dbReference>
<evidence type="ECO:0000256" key="2">
    <source>
        <dbReference type="ARBA" id="ARBA00022771"/>
    </source>
</evidence>
<keyword evidence="2 4" id="KW-0863">Zinc-finger</keyword>
<dbReference type="PROSITE" id="PS01360">
    <property type="entry name" value="ZF_MYND_1"/>
    <property type="match status" value="1"/>
</dbReference>
<dbReference type="InterPro" id="IPR046341">
    <property type="entry name" value="SET_dom_sf"/>
</dbReference>
<dbReference type="InterPro" id="IPR002893">
    <property type="entry name" value="Znf_MYND"/>
</dbReference>
<sequence length="501" mass="55227">MAATTLSNTRHVWLHGGLRGQFCLCDGSESGEKDEVNGLQATSALRFTELQRRDAAGVVCLAWSCARHGRSCSRWIDASSLEFVARLEHSARWLTRLQAENPLIAVWSGPTIGRFAVASADIAPGTRVMQTPAFAVVASERVARQRCHWCLTRLRRKAFQCGGCEFARYCSRECLDTDSVVHDPQCAALAQLHRLPSRQSPSAVDAETLRLVLAVLAAEQLFPASKRSPLHELHVPPVSASRLTAQRTAALQLVALIASVCPALQAAAHPEHVLATLQRVQSNAHPVILRAVDGDDASVCGVGLFPEAAMTLNHSCRPNVVPAFDASTRTLQFHAVERISTASVIEYAYVADLLEPARRRRQTLRDGFGFDCRCNRCGAECEEAINGHDDSDDQEEQQLLEHLVTLNEADASHAHGVEREIATRHNALLNRRSDLHFAYQLSLLRSAVKRQAWQARLPDNYPMTWTLHQQIRVAALRLGDMTRAEEAQECAGAVRRICWGG</sequence>
<reference evidence="6" key="1">
    <citation type="submission" date="2021-12" db="EMBL/GenBank/DDBJ databases">
        <title>Prjna785345.</title>
        <authorList>
            <person name="Rujirawat T."/>
            <person name="Krajaejun T."/>
        </authorList>
    </citation>
    <scope>NUCLEOTIDE SEQUENCE</scope>
    <source>
        <strain evidence="6">Pi057C3</strain>
    </source>
</reference>
<accession>A0AAD5Q7Y5</accession>
<dbReference type="SUPFAM" id="SSF144232">
    <property type="entry name" value="HIT/MYND zinc finger-like"/>
    <property type="match status" value="1"/>
</dbReference>
<gene>
    <name evidence="6" type="ORF">P43SY_001911</name>
</gene>
<keyword evidence="3" id="KW-0862">Zinc</keyword>
<protein>
    <recommendedName>
        <fullName evidence="5">MYND-type domain-containing protein</fullName>
    </recommendedName>
</protein>
<name>A0AAD5Q7Y5_PYTIN</name>
<dbReference type="PANTHER" id="PTHR12197">
    <property type="entry name" value="HISTONE-LYSINE N-METHYLTRANSFERASE SMYD"/>
    <property type="match status" value="1"/>
</dbReference>
<evidence type="ECO:0000256" key="1">
    <source>
        <dbReference type="ARBA" id="ARBA00022723"/>
    </source>
</evidence>
<keyword evidence="7" id="KW-1185">Reference proteome</keyword>
<dbReference type="InterPro" id="IPR050869">
    <property type="entry name" value="H3K4_H4K5_MeTrfase"/>
</dbReference>
<dbReference type="Gene3D" id="1.10.220.160">
    <property type="match status" value="1"/>
</dbReference>